<accession>F8DXN0</accession>
<dbReference type="RefSeq" id="WP_013889349.1">
    <property type="nucleotide sequence ID" value="NC_015673.1"/>
</dbReference>
<keyword evidence="1" id="KW-0472">Membrane</keyword>
<evidence type="ECO:0000313" key="3">
    <source>
        <dbReference type="Proteomes" id="UP000000492"/>
    </source>
</evidence>
<dbReference type="HOGENOM" id="CLU_104210_4_0_11"/>
<keyword evidence="1" id="KW-0812">Transmembrane</keyword>
<proteinExistence type="predicted"/>
<evidence type="ECO:0000256" key="1">
    <source>
        <dbReference type="SAM" id="Phobius"/>
    </source>
</evidence>
<organism evidence="2 3">
    <name type="scientific">Corynebacterium resistens (strain DSM 45100 / JCM 12819 / GTC 2026 / SICGH 158)</name>
    <dbReference type="NCBI Taxonomy" id="662755"/>
    <lineage>
        <taxon>Bacteria</taxon>
        <taxon>Bacillati</taxon>
        <taxon>Actinomycetota</taxon>
        <taxon>Actinomycetes</taxon>
        <taxon>Mycobacteriales</taxon>
        <taxon>Corynebacteriaceae</taxon>
        <taxon>Corynebacterium</taxon>
    </lineage>
</organism>
<keyword evidence="1" id="KW-1133">Transmembrane helix</keyword>
<reference evidence="2 3" key="1">
    <citation type="journal article" date="2012" name="BMC Genomics">
        <title>Complete genome sequence, lifestyle, and multi-drug resistance of the human pathogen Corynebacterium resistens DSM 45100 isolated from blood samples of a leukemia patient.</title>
        <authorList>
            <person name="Schroder J."/>
            <person name="Maus I."/>
            <person name="Meyer K."/>
            <person name="Wordemann S."/>
            <person name="Blom J."/>
            <person name="Jaenicke S."/>
            <person name="Schneider J."/>
            <person name="Trost E."/>
            <person name="Tauch A."/>
        </authorList>
    </citation>
    <scope>NUCLEOTIDE SEQUENCE [LARGE SCALE GENOMIC DNA]</scope>
    <source>
        <strain evidence="3">DSM 45100 / JCM 12819 / CCUG 50093 / GTC 2026 / SICGH 158</strain>
    </source>
</reference>
<dbReference type="KEGG" id="crd:CRES_2014"/>
<protein>
    <submittedName>
        <fullName evidence="2">Secreted protein</fullName>
    </submittedName>
</protein>
<dbReference type="OrthoDB" id="9987826at2"/>
<dbReference type="Proteomes" id="UP000000492">
    <property type="component" value="Chromosome"/>
</dbReference>
<sequence>MSTTYGAMIILAVLSVVMYVVVGVTDLVAQQRAVAAADLAALSAASDLVSGGDNPCAVAGTIAGANQASVSDCHVEGEFVRVTVAVNKGRGGSATSLAGPV</sequence>
<dbReference type="AlphaFoldDB" id="F8DXN0"/>
<keyword evidence="3" id="KW-1185">Reference proteome</keyword>
<evidence type="ECO:0000313" key="2">
    <source>
        <dbReference type="EMBL" id="AEI10367.1"/>
    </source>
</evidence>
<gene>
    <name evidence="2" type="ordered locus">CRES_2014</name>
</gene>
<name>F8DXN0_CORRG</name>
<dbReference type="EMBL" id="CP002857">
    <property type="protein sequence ID" value="AEI10367.1"/>
    <property type="molecule type" value="Genomic_DNA"/>
</dbReference>
<feature type="transmembrane region" description="Helical" evidence="1">
    <location>
        <begin position="6"/>
        <end position="29"/>
    </location>
</feature>
<dbReference type="eggNOG" id="ENOG5031KMW">
    <property type="taxonomic scope" value="Bacteria"/>
</dbReference>
<dbReference type="InterPro" id="IPR021202">
    <property type="entry name" value="Rv3654c-like"/>
</dbReference>
<dbReference type="STRING" id="662755.CRES_2014"/>
<dbReference type="NCBIfam" id="TIGR03816">
    <property type="entry name" value="tadE_like_DECH"/>
    <property type="match status" value="1"/>
</dbReference>